<gene>
    <name evidence="2" type="primary">Cklfsf5_predicted</name>
    <name evidence="2" type="ORF">rCG_23453</name>
</gene>
<accession>A6KGX7</accession>
<organism evidence="2">
    <name type="scientific">Rattus norvegicus</name>
    <name type="common">Rat</name>
    <dbReference type="NCBI Taxonomy" id="10116"/>
    <lineage>
        <taxon>Eukaryota</taxon>
        <taxon>Metazoa</taxon>
        <taxon>Chordata</taxon>
        <taxon>Craniata</taxon>
        <taxon>Vertebrata</taxon>
        <taxon>Euteleostomi</taxon>
        <taxon>Mammalia</taxon>
        <taxon>Eutheria</taxon>
        <taxon>Euarchontoglires</taxon>
        <taxon>Glires</taxon>
        <taxon>Rodentia</taxon>
        <taxon>Myomorpha</taxon>
        <taxon>Muroidea</taxon>
        <taxon>Muridae</taxon>
        <taxon>Murinae</taxon>
        <taxon>Rattus</taxon>
    </lineage>
</organism>
<feature type="compositionally biased region" description="Basic and acidic residues" evidence="1">
    <location>
        <begin position="64"/>
        <end position="73"/>
    </location>
</feature>
<sequence length="111" mass="11673">MLPRGPAGQSGQLGEAHLGKLALGTAFPQSPTADPSFTFRPLSASLTTFLFPFLGCWESGEGESVSREPHRDVQCLGSSGAAPRGRNSCRTPGLRSGQDLPVFPQRHPAGN</sequence>
<dbReference type="EMBL" id="CH474049">
    <property type="protein sequence ID" value="EDM14206.1"/>
    <property type="molecule type" value="Genomic_DNA"/>
</dbReference>
<evidence type="ECO:0000313" key="2">
    <source>
        <dbReference type="EMBL" id="EDM14206.1"/>
    </source>
</evidence>
<dbReference type="Proteomes" id="UP000234681">
    <property type="component" value="Chromosome 15"/>
</dbReference>
<proteinExistence type="predicted"/>
<reference evidence="2" key="1">
    <citation type="journal article" date="2005" name="Genome Res.">
        <title>Gene and alternative splicing annotation with AIR.</title>
        <authorList>
            <person name="Florea L."/>
            <person name="Di Francesco V."/>
            <person name="Miller J."/>
            <person name="Turner R."/>
            <person name="Yao A."/>
            <person name="Harris M."/>
            <person name="Walenz B."/>
            <person name="Mobarry C."/>
            <person name="Merkulov G.V."/>
            <person name="Charlab R."/>
            <person name="Dew I."/>
            <person name="Deng Z."/>
            <person name="Istrail S."/>
            <person name="Li P."/>
            <person name="Sutton G."/>
        </authorList>
    </citation>
    <scope>NUCLEOTIDE SEQUENCE</scope>
    <source>
        <strain evidence="2">BN</strain>
    </source>
</reference>
<dbReference type="AlphaFoldDB" id="A6KGX7"/>
<feature type="region of interest" description="Disordered" evidence="1">
    <location>
        <begin position="61"/>
        <end position="111"/>
    </location>
</feature>
<name>A6KGX7_RAT</name>
<evidence type="ECO:0000256" key="1">
    <source>
        <dbReference type="SAM" id="MobiDB-lite"/>
    </source>
</evidence>
<reference evidence="2" key="2">
    <citation type="submission" date="2005-07" db="EMBL/GenBank/DDBJ databases">
        <authorList>
            <person name="Mural R.J."/>
            <person name="Li P.W."/>
            <person name="Adams M.D."/>
            <person name="Amanatides P.G."/>
            <person name="Baden-Tillson H."/>
            <person name="Barnstead M."/>
            <person name="Chin S.H."/>
            <person name="Dew I."/>
            <person name="Evans C.A."/>
            <person name="Ferriera S."/>
            <person name="Flanigan M."/>
            <person name="Fosler C."/>
            <person name="Glodek A."/>
            <person name="Gu Z."/>
            <person name="Holt R.A."/>
            <person name="Jennings D."/>
            <person name="Kraft C.L."/>
            <person name="Lu F."/>
            <person name="Nguyen T."/>
            <person name="Nusskern D.R."/>
            <person name="Pfannkoch C.M."/>
            <person name="Sitter C."/>
            <person name="Sutton G.G."/>
            <person name="Venter J.C."/>
            <person name="Wang Z."/>
            <person name="Woodage T."/>
            <person name="Zheng X.H."/>
            <person name="Zhong F."/>
        </authorList>
    </citation>
    <scope>NUCLEOTIDE SEQUENCE</scope>
    <source>
        <strain evidence="2">BN</strain>
    </source>
</reference>
<protein>
    <submittedName>
        <fullName evidence="2">Chemokine-like factor super family 5 (Predicted), isoform CRA_a</fullName>
    </submittedName>
</protein>